<evidence type="ECO:0000313" key="2">
    <source>
        <dbReference type="Proteomes" id="UP000078532"/>
    </source>
</evidence>
<dbReference type="Proteomes" id="UP000078532">
    <property type="component" value="Unassembled WGS sequence"/>
</dbReference>
<reference evidence="1 2" key="1">
    <citation type="submission" date="2016-04" db="EMBL/GenBank/DDBJ databases">
        <authorList>
            <person name="Evans L.H."/>
            <person name="Alamgir A."/>
            <person name="Owens N."/>
            <person name="Weber N.D."/>
            <person name="Virtaneva K."/>
            <person name="Barbian K."/>
            <person name="Babar A."/>
            <person name="Rosenke K."/>
        </authorList>
    </citation>
    <scope>NUCLEOTIDE SEQUENCE [LARGE SCALE GENOMIC DNA]</scope>
    <source>
        <strain evidence="1 2">LMa1</strain>
    </source>
</reference>
<keyword evidence="2" id="KW-1185">Reference proteome</keyword>
<organism evidence="1 2">
    <name type="scientific">Desulfotomaculum copahuensis</name>
    <dbReference type="NCBI Taxonomy" id="1838280"/>
    <lineage>
        <taxon>Bacteria</taxon>
        <taxon>Bacillati</taxon>
        <taxon>Bacillota</taxon>
        <taxon>Clostridia</taxon>
        <taxon>Eubacteriales</taxon>
        <taxon>Desulfotomaculaceae</taxon>
        <taxon>Desulfotomaculum</taxon>
    </lineage>
</organism>
<dbReference type="OrthoDB" id="1707128at2"/>
<dbReference type="EMBL" id="LYVF01000099">
    <property type="protein sequence ID" value="OAT83725.1"/>
    <property type="molecule type" value="Genomic_DNA"/>
</dbReference>
<dbReference type="STRING" id="1838280.A6M21_07765"/>
<dbReference type="RefSeq" id="WP_066667418.1">
    <property type="nucleotide sequence ID" value="NZ_LYVF01000099.1"/>
</dbReference>
<protein>
    <recommendedName>
        <fullName evidence="3">IrrE N-terminal-like domain-containing protein</fullName>
    </recommendedName>
</protein>
<gene>
    <name evidence="1" type="ORF">A6M21_07765</name>
</gene>
<evidence type="ECO:0008006" key="3">
    <source>
        <dbReference type="Google" id="ProtNLM"/>
    </source>
</evidence>
<sequence>MTNLEHLLELARHEKIMLLYQKLRNCSRDKLLGLYVWDPVAPCIILDESLHHNERLHTCVLAEELGHHFSGIRRNFMITSPGQDRITVSKDETGAMRWATDYLVPDAELMYAVSKLKLRSCWELAEHFQVTQFFMWRKLGFLRTCFRNTGIKVRSRDIFTVEMVPCMEIPAGMAR</sequence>
<evidence type="ECO:0000313" key="1">
    <source>
        <dbReference type="EMBL" id="OAT83725.1"/>
    </source>
</evidence>
<accession>A0A1B7LG61</accession>
<dbReference type="AlphaFoldDB" id="A0A1B7LG61"/>
<comment type="caution">
    <text evidence="1">The sequence shown here is derived from an EMBL/GenBank/DDBJ whole genome shotgun (WGS) entry which is preliminary data.</text>
</comment>
<proteinExistence type="predicted"/>
<name>A0A1B7LG61_9FIRM</name>